<dbReference type="PANTHER" id="PTHR43433:SF7">
    <property type="entry name" value="ALPHA_BETA FOLD FAMILY, PUTATIVE-RELATED"/>
    <property type="match status" value="1"/>
</dbReference>
<organism evidence="3 4">
    <name type="scientific">Novymonas esmeraldas</name>
    <dbReference type="NCBI Taxonomy" id="1808958"/>
    <lineage>
        <taxon>Eukaryota</taxon>
        <taxon>Discoba</taxon>
        <taxon>Euglenozoa</taxon>
        <taxon>Kinetoplastea</taxon>
        <taxon>Metakinetoplastina</taxon>
        <taxon>Trypanosomatida</taxon>
        <taxon>Trypanosomatidae</taxon>
        <taxon>Novymonas</taxon>
    </lineage>
</organism>
<feature type="domain" description="AB hydrolase-1" evidence="2">
    <location>
        <begin position="78"/>
        <end position="337"/>
    </location>
</feature>
<gene>
    <name evidence="3" type="ORF">NESM_000556100</name>
</gene>
<keyword evidence="3" id="KW-0378">Hydrolase</keyword>
<keyword evidence="4" id="KW-1185">Reference proteome</keyword>
<dbReference type="EMBL" id="JAECZO010000071">
    <property type="protein sequence ID" value="KAK7196208.1"/>
    <property type="molecule type" value="Genomic_DNA"/>
</dbReference>
<protein>
    <submittedName>
        <fullName evidence="3">Hydrolase-like protein</fullName>
    </submittedName>
</protein>
<evidence type="ECO:0000313" key="3">
    <source>
        <dbReference type="EMBL" id="KAK7196208.1"/>
    </source>
</evidence>
<proteinExistence type="predicted"/>
<dbReference type="GO" id="GO:0016787">
    <property type="term" value="F:hydrolase activity"/>
    <property type="evidence" value="ECO:0007669"/>
    <property type="project" value="UniProtKB-KW"/>
</dbReference>
<dbReference type="SUPFAM" id="SSF53474">
    <property type="entry name" value="alpha/beta-Hydrolases"/>
    <property type="match status" value="1"/>
</dbReference>
<sequence length="361" mass="38908">MASCDGGPTKRTLPQPCGTPTLSAHPEDMDLPADVVAALRRTFPPAPEDICVPVGRCASTGKEITLCYSAFGSPDDPCILLIMGMNTTSMMWDSRFCGYLAAAGFYVVRYDHRDTGRSVHLDGYPSPMILRLALPAWASVGEAPLAYTLEDLAEDAAGLLRALKIRQAHLVGCSMGGMLAQLLVLRHPEMVASLSLLSTSAGVALPRPSMLLSILDQPASLRDVHSVLDYRVRFFKAVAGDMSFHEDEFRLGMWYDVARSHHLGSGRRHLAAVARSGDRSAALRAFFSEKRGASGRLPVVVLHGAKDPLIPLSNGQHLASCIEGSRLVVFPRMGHYFSADMHRSIAEEIILNARAASAASA</sequence>
<dbReference type="InterPro" id="IPR029058">
    <property type="entry name" value="AB_hydrolase_fold"/>
</dbReference>
<accession>A0AAW0EQA1</accession>
<dbReference type="Gene3D" id="3.40.50.1820">
    <property type="entry name" value="alpha/beta hydrolase"/>
    <property type="match status" value="1"/>
</dbReference>
<feature type="region of interest" description="Disordered" evidence="1">
    <location>
        <begin position="1"/>
        <end position="26"/>
    </location>
</feature>
<dbReference type="Pfam" id="PF00561">
    <property type="entry name" value="Abhydrolase_1"/>
    <property type="match status" value="1"/>
</dbReference>
<evidence type="ECO:0000259" key="2">
    <source>
        <dbReference type="Pfam" id="PF00561"/>
    </source>
</evidence>
<name>A0AAW0EQA1_9TRYP</name>
<dbReference type="InterPro" id="IPR000073">
    <property type="entry name" value="AB_hydrolase_1"/>
</dbReference>
<dbReference type="AlphaFoldDB" id="A0AAW0EQA1"/>
<dbReference type="Proteomes" id="UP001430356">
    <property type="component" value="Unassembled WGS sequence"/>
</dbReference>
<dbReference type="InterPro" id="IPR050471">
    <property type="entry name" value="AB_hydrolase"/>
</dbReference>
<reference evidence="3 4" key="1">
    <citation type="journal article" date="2021" name="MBio">
        <title>A New Model Trypanosomatid, Novymonas esmeraldas: Genomic Perception of Its 'Candidatus Pandoraea novymonadis' Endosymbiont.</title>
        <authorList>
            <person name="Zakharova A."/>
            <person name="Saura A."/>
            <person name="Butenko A."/>
            <person name="Podesvova L."/>
            <person name="Warmusova S."/>
            <person name="Kostygov A.Y."/>
            <person name="Nenarokova A."/>
            <person name="Lukes J."/>
            <person name="Opperdoes F.R."/>
            <person name="Yurchenko V."/>
        </authorList>
    </citation>
    <scope>NUCLEOTIDE SEQUENCE [LARGE SCALE GENOMIC DNA]</scope>
    <source>
        <strain evidence="3 4">E262AT.01</strain>
    </source>
</reference>
<dbReference type="PANTHER" id="PTHR43433">
    <property type="entry name" value="HYDROLASE, ALPHA/BETA FOLD FAMILY PROTEIN"/>
    <property type="match status" value="1"/>
</dbReference>
<comment type="caution">
    <text evidence="3">The sequence shown here is derived from an EMBL/GenBank/DDBJ whole genome shotgun (WGS) entry which is preliminary data.</text>
</comment>
<evidence type="ECO:0000256" key="1">
    <source>
        <dbReference type="SAM" id="MobiDB-lite"/>
    </source>
</evidence>
<evidence type="ECO:0000313" key="4">
    <source>
        <dbReference type="Proteomes" id="UP001430356"/>
    </source>
</evidence>
<dbReference type="PRINTS" id="PR00111">
    <property type="entry name" value="ABHYDROLASE"/>
</dbReference>